<dbReference type="OrthoDB" id="10581908at2759"/>
<dbReference type="AlphaFoldDB" id="A0A443NAW4"/>
<name>A0A443NAW4_9MAGN</name>
<evidence type="ECO:0000313" key="2">
    <source>
        <dbReference type="Proteomes" id="UP000283530"/>
    </source>
</evidence>
<gene>
    <name evidence="1" type="ORF">CKAN_00405200</name>
</gene>
<sequence length="186" mass="20604">MDAGQKQLPDIDGSSADRPSRCMVLCCGMKGVEHIPVRQHDLSKESAVVCHSSNVDGMRFWIPWEEIIRSPHHSRLLRTAHLALPVQGFSVVAHTGDASIVREIPGNRGIKRLVILPCELNTPTETCAECLQDALHIDFHTIHPGRCQVAMELIVESVNILRVHQPQPLQCQDIGLHVGTILSNPR</sequence>
<dbReference type="Proteomes" id="UP000283530">
    <property type="component" value="Unassembled WGS sequence"/>
</dbReference>
<organism evidence="1 2">
    <name type="scientific">Cinnamomum micranthum f. kanehirae</name>
    <dbReference type="NCBI Taxonomy" id="337451"/>
    <lineage>
        <taxon>Eukaryota</taxon>
        <taxon>Viridiplantae</taxon>
        <taxon>Streptophyta</taxon>
        <taxon>Embryophyta</taxon>
        <taxon>Tracheophyta</taxon>
        <taxon>Spermatophyta</taxon>
        <taxon>Magnoliopsida</taxon>
        <taxon>Magnoliidae</taxon>
        <taxon>Laurales</taxon>
        <taxon>Lauraceae</taxon>
        <taxon>Cinnamomum</taxon>
    </lineage>
</organism>
<evidence type="ECO:0000313" key="1">
    <source>
        <dbReference type="EMBL" id="RWR75657.1"/>
    </source>
</evidence>
<protein>
    <submittedName>
        <fullName evidence="1">Uncharacterized protein</fullName>
    </submittedName>
</protein>
<comment type="caution">
    <text evidence="1">The sequence shown here is derived from an EMBL/GenBank/DDBJ whole genome shotgun (WGS) entry which is preliminary data.</text>
</comment>
<reference evidence="1 2" key="1">
    <citation type="journal article" date="2019" name="Nat. Plants">
        <title>Stout camphor tree genome fills gaps in understanding of flowering plant genome evolution.</title>
        <authorList>
            <person name="Chaw S.M."/>
            <person name="Liu Y.C."/>
            <person name="Wu Y.W."/>
            <person name="Wang H.Y."/>
            <person name="Lin C.I."/>
            <person name="Wu C.S."/>
            <person name="Ke H.M."/>
            <person name="Chang L.Y."/>
            <person name="Hsu C.Y."/>
            <person name="Yang H.T."/>
            <person name="Sudianto E."/>
            <person name="Hsu M.H."/>
            <person name="Wu K.P."/>
            <person name="Wang L.N."/>
            <person name="Leebens-Mack J.H."/>
            <person name="Tsai I.J."/>
        </authorList>
    </citation>
    <scope>NUCLEOTIDE SEQUENCE [LARGE SCALE GENOMIC DNA]</scope>
    <source>
        <strain evidence="2">cv. Chaw 1501</strain>
        <tissue evidence="1">Young leaves</tissue>
    </source>
</reference>
<keyword evidence="2" id="KW-1185">Reference proteome</keyword>
<proteinExistence type="predicted"/>
<dbReference type="EMBL" id="QPKB01000002">
    <property type="protein sequence ID" value="RWR75657.1"/>
    <property type="molecule type" value="Genomic_DNA"/>
</dbReference>
<accession>A0A443NAW4</accession>